<dbReference type="EMBL" id="CP131059">
    <property type="protein sequence ID" value="WNY24293.1"/>
    <property type="molecule type" value="Genomic_DNA"/>
</dbReference>
<accession>A0AA97A2Q3</accession>
<protein>
    <submittedName>
        <fullName evidence="2">Uncharacterized protein</fullName>
    </submittedName>
</protein>
<sequence>MFQLNFRIQLKVQKPPPPTTRFRSAAEERRSWRFFPYETKDQKQPKILILLFGSCLVSSYACLLLLPDTAKPASLQLSFNVAACVAVSVSARICSFLRNPFAFANVPPLPTGLRFRPKTARRRASRSDFQKTEN</sequence>
<gene>
    <name evidence="2" type="ORF">MmiHf6_16240</name>
</gene>
<reference evidence="2 3" key="1">
    <citation type="submission" date="2023-07" db="EMBL/GenBank/DDBJ databases">
        <title>Closed genoem sequence of Methanomicrococcus sp. Hf6.</title>
        <authorList>
            <person name="Poehlein A."/>
            <person name="Protasov E."/>
            <person name="Platt K."/>
            <person name="Reeh H."/>
            <person name="Daniel R."/>
            <person name="Brune A."/>
        </authorList>
    </citation>
    <scope>NUCLEOTIDE SEQUENCE [LARGE SCALE GENOMIC DNA]</scope>
    <source>
        <strain evidence="2 3">Hf6</strain>
    </source>
</reference>
<name>A0AA97A2Q3_9EURY</name>
<keyword evidence="1" id="KW-1133">Transmembrane helix</keyword>
<organism evidence="2 3">
    <name type="scientific">Methanimicrococcus hongohii</name>
    <dbReference type="NCBI Taxonomy" id="3028295"/>
    <lineage>
        <taxon>Archaea</taxon>
        <taxon>Methanobacteriati</taxon>
        <taxon>Methanobacteriota</taxon>
        <taxon>Stenosarchaea group</taxon>
        <taxon>Methanomicrobia</taxon>
        <taxon>Methanosarcinales</taxon>
        <taxon>Methanosarcinaceae</taxon>
        <taxon>Methanimicrococcus</taxon>
    </lineage>
</organism>
<evidence type="ECO:0000256" key="1">
    <source>
        <dbReference type="SAM" id="Phobius"/>
    </source>
</evidence>
<dbReference type="Proteomes" id="UP001302978">
    <property type="component" value="Chromosome"/>
</dbReference>
<proteinExistence type="predicted"/>
<keyword evidence="1" id="KW-0472">Membrane</keyword>
<dbReference type="AlphaFoldDB" id="A0AA97A2Q3"/>
<keyword evidence="3" id="KW-1185">Reference proteome</keyword>
<dbReference type="KEGG" id="mehf:MmiHf6_16240"/>
<evidence type="ECO:0000313" key="2">
    <source>
        <dbReference type="EMBL" id="WNY24293.1"/>
    </source>
</evidence>
<evidence type="ECO:0000313" key="3">
    <source>
        <dbReference type="Proteomes" id="UP001302978"/>
    </source>
</evidence>
<keyword evidence="1" id="KW-0812">Transmembrane</keyword>
<feature type="transmembrane region" description="Helical" evidence="1">
    <location>
        <begin position="47"/>
        <end position="67"/>
    </location>
</feature>